<dbReference type="InterPro" id="IPR016031">
    <property type="entry name" value="Trp_RNA-bd_attenuator-like_dom"/>
</dbReference>
<dbReference type="InterPro" id="IPR026870">
    <property type="entry name" value="Zinc_ribbon_dom"/>
</dbReference>
<feature type="region of interest" description="Disordered" evidence="1">
    <location>
        <begin position="34"/>
        <end position="53"/>
    </location>
</feature>
<protein>
    <submittedName>
        <fullName evidence="3">TIGR00266 family protein</fullName>
    </submittedName>
</protein>
<sequence>MSIFCSDCGFQNPDGSKFCQSCGNKLTPPALTFEPQPLSQPQPQGDSFQRPDGRASYTIEGHEMQFVEIDLEPGESIIAEAGAMMYMEQGIQMETIFGDGSGKEGKDLVGKLFSAGKRVLTGESLFMTMFTNHGQVSAKVSFSAPYPGKIIVLNLAEYGGQIICQKDSFLCAEKGTQIEIAFQKNIGVALFGGEGFIMQRLIGERNIFIHSGGTITKKELKPGETLRLDTGCLVAMTSTINYNIEFTNVKTAFFGGEGLALATLTGPGTVWLQSLPFNRIVGLVLSSMKGKKGSKDEGSLLGNIGIGDFFGGNK</sequence>
<dbReference type="Pfam" id="PF13240">
    <property type="entry name" value="Zn_Ribbon_1"/>
    <property type="match status" value="1"/>
</dbReference>
<evidence type="ECO:0000313" key="3">
    <source>
        <dbReference type="EMBL" id="MCR6544610.1"/>
    </source>
</evidence>
<dbReference type="RefSeq" id="WP_089610059.1">
    <property type="nucleotide sequence ID" value="NZ_CP022121.1"/>
</dbReference>
<dbReference type="EMBL" id="JANPWE010000001">
    <property type="protein sequence ID" value="MCR6544610.1"/>
    <property type="molecule type" value="Genomic_DNA"/>
</dbReference>
<evidence type="ECO:0000256" key="1">
    <source>
        <dbReference type="SAM" id="MobiDB-lite"/>
    </source>
</evidence>
<dbReference type="PANTHER" id="PTHR43657:SF1">
    <property type="entry name" value="ALTERED INHERITANCE OF MITOCHONDRIA PROTEIN 24, MITOCHONDRIAL"/>
    <property type="match status" value="1"/>
</dbReference>
<dbReference type="Gene3D" id="3.60.160.10">
    <property type="entry name" value="Mitochondrial biogenesis AIM24"/>
    <property type="match status" value="1"/>
</dbReference>
<dbReference type="InterPro" id="IPR002838">
    <property type="entry name" value="AIM24"/>
</dbReference>
<dbReference type="InterPro" id="IPR036983">
    <property type="entry name" value="AIM24_sf"/>
</dbReference>
<dbReference type="Proteomes" id="UP001524944">
    <property type="component" value="Unassembled WGS sequence"/>
</dbReference>
<evidence type="ECO:0000259" key="2">
    <source>
        <dbReference type="Pfam" id="PF13240"/>
    </source>
</evidence>
<keyword evidence="4" id="KW-1185">Reference proteome</keyword>
<dbReference type="NCBIfam" id="TIGR00266">
    <property type="entry name" value="TIGR00266 family protein"/>
    <property type="match status" value="1"/>
</dbReference>
<feature type="compositionally biased region" description="Polar residues" evidence="1">
    <location>
        <begin position="37"/>
        <end position="47"/>
    </location>
</feature>
<gene>
    <name evidence="3" type="ORF">NVS47_03620</name>
</gene>
<reference evidence="3 4" key="1">
    <citation type="submission" date="2022-08" db="EMBL/GenBank/DDBJ databases">
        <title>Proteogenomics of the novel Dehalobacterium formicoaceticum strain EZ94 highlights a key role of methyltransferases during anaerobic dichloromethane degradation.</title>
        <authorList>
            <person name="Wasmund K."/>
        </authorList>
    </citation>
    <scope>NUCLEOTIDE SEQUENCE [LARGE SCALE GENOMIC DNA]</scope>
    <source>
        <strain evidence="3 4">EZ94</strain>
    </source>
</reference>
<proteinExistence type="predicted"/>
<accession>A0ABT1Y163</accession>
<dbReference type="Pfam" id="PF01987">
    <property type="entry name" value="AIM24"/>
    <property type="match status" value="1"/>
</dbReference>
<organism evidence="3 4">
    <name type="scientific">Dehalobacterium formicoaceticum</name>
    <dbReference type="NCBI Taxonomy" id="51515"/>
    <lineage>
        <taxon>Bacteria</taxon>
        <taxon>Bacillati</taxon>
        <taxon>Bacillota</taxon>
        <taxon>Clostridia</taxon>
        <taxon>Eubacteriales</taxon>
        <taxon>Peptococcaceae</taxon>
        <taxon>Dehalobacterium</taxon>
    </lineage>
</organism>
<dbReference type="PANTHER" id="PTHR43657">
    <property type="entry name" value="TRYPTOPHAN RNA-BINDING ATTENUATOR PROTEIN-LIKE PROTEIN"/>
    <property type="match status" value="1"/>
</dbReference>
<name>A0ABT1Y163_9FIRM</name>
<evidence type="ECO:0000313" key="4">
    <source>
        <dbReference type="Proteomes" id="UP001524944"/>
    </source>
</evidence>
<comment type="caution">
    <text evidence="3">The sequence shown here is derived from an EMBL/GenBank/DDBJ whole genome shotgun (WGS) entry which is preliminary data.</text>
</comment>
<dbReference type="SUPFAM" id="SSF51219">
    <property type="entry name" value="TRAP-like"/>
    <property type="match status" value="1"/>
</dbReference>
<feature type="domain" description="Zinc-ribbon" evidence="2">
    <location>
        <begin position="4"/>
        <end position="26"/>
    </location>
</feature>